<protein>
    <submittedName>
        <fullName evidence="3">Uncharacterized protein</fullName>
    </submittedName>
</protein>
<dbReference type="Proteomes" id="UP001054945">
    <property type="component" value="Unassembled WGS sequence"/>
</dbReference>
<evidence type="ECO:0000313" key="3">
    <source>
        <dbReference type="EMBL" id="GIY07546.1"/>
    </source>
</evidence>
<keyword evidence="2" id="KW-0732">Signal</keyword>
<dbReference type="AlphaFoldDB" id="A0AAV4QF28"/>
<evidence type="ECO:0000256" key="1">
    <source>
        <dbReference type="SAM" id="MobiDB-lite"/>
    </source>
</evidence>
<evidence type="ECO:0000256" key="2">
    <source>
        <dbReference type="SAM" id="SignalP"/>
    </source>
</evidence>
<keyword evidence="4" id="KW-1185">Reference proteome</keyword>
<sequence>MKIHVWMIFVSFILIFLIPHSLAQYYNGRRNNRQHQPPVVPDPNAMCGGGMASVDSPKDSAVCSAATAPRNQVQGAATVTATTEGTKDVEKQYRKGNHTTVSRKKYQNENEDSCLDDLCQFYPDLRDSPLPGAKLQRRTTQQSTAVTCHPKTPTTCAEGERPVQPAPKILRYIRVRMHAKTQVQGAATVTVTTEGLKKKAKAGGSFQPAVKPTTVTDRERPRNQGQTDKVIVQHGIPVRFCNMFGCDCTPPKRARCCDGYSYDTNSNRCRQIIS</sequence>
<comment type="caution">
    <text evidence="3">The sequence shown here is derived from an EMBL/GenBank/DDBJ whole genome shotgun (WGS) entry which is preliminary data.</text>
</comment>
<organism evidence="3 4">
    <name type="scientific">Caerostris extrusa</name>
    <name type="common">Bark spider</name>
    <name type="synonym">Caerostris bankana</name>
    <dbReference type="NCBI Taxonomy" id="172846"/>
    <lineage>
        <taxon>Eukaryota</taxon>
        <taxon>Metazoa</taxon>
        <taxon>Ecdysozoa</taxon>
        <taxon>Arthropoda</taxon>
        <taxon>Chelicerata</taxon>
        <taxon>Arachnida</taxon>
        <taxon>Araneae</taxon>
        <taxon>Araneomorphae</taxon>
        <taxon>Entelegynae</taxon>
        <taxon>Araneoidea</taxon>
        <taxon>Araneidae</taxon>
        <taxon>Caerostris</taxon>
    </lineage>
</organism>
<feature type="region of interest" description="Disordered" evidence="1">
    <location>
        <begin position="130"/>
        <end position="161"/>
    </location>
</feature>
<dbReference type="EMBL" id="BPLR01006123">
    <property type="protein sequence ID" value="GIY07546.1"/>
    <property type="molecule type" value="Genomic_DNA"/>
</dbReference>
<proteinExistence type="predicted"/>
<feature type="region of interest" description="Disordered" evidence="1">
    <location>
        <begin position="200"/>
        <end position="227"/>
    </location>
</feature>
<reference evidence="3 4" key="1">
    <citation type="submission" date="2021-06" db="EMBL/GenBank/DDBJ databases">
        <title>Caerostris extrusa draft genome.</title>
        <authorList>
            <person name="Kono N."/>
            <person name="Arakawa K."/>
        </authorList>
    </citation>
    <scope>NUCLEOTIDE SEQUENCE [LARGE SCALE GENOMIC DNA]</scope>
</reference>
<evidence type="ECO:0000313" key="4">
    <source>
        <dbReference type="Proteomes" id="UP001054945"/>
    </source>
</evidence>
<gene>
    <name evidence="3" type="ORF">CEXT_793811</name>
</gene>
<feature type="chain" id="PRO_5043786287" evidence="2">
    <location>
        <begin position="24"/>
        <end position="274"/>
    </location>
</feature>
<accession>A0AAV4QF28</accession>
<feature type="signal peptide" evidence="2">
    <location>
        <begin position="1"/>
        <end position="23"/>
    </location>
</feature>
<name>A0AAV4QF28_CAEEX</name>